<comment type="caution">
    <text evidence="2">The sequence shown here is derived from an EMBL/GenBank/DDBJ whole genome shotgun (WGS) entry which is preliminary data.</text>
</comment>
<sequence length="99" mass="10463">MNRPVRTATTRPSGPASLPAGLRPTCHAESGRASPHPRKAPQEPERAHEAVERTLSFLPAGVQPVRGGAAWAAAAAVVSLVDGIVTRWDVLARAPLREM</sequence>
<reference evidence="3" key="1">
    <citation type="journal article" date="2019" name="Int. J. Syst. Evol. Microbiol.">
        <title>The Global Catalogue of Microorganisms (GCM) 10K type strain sequencing project: providing services to taxonomists for standard genome sequencing and annotation.</title>
        <authorList>
            <consortium name="The Broad Institute Genomics Platform"/>
            <consortium name="The Broad Institute Genome Sequencing Center for Infectious Disease"/>
            <person name="Wu L."/>
            <person name="Ma J."/>
        </authorList>
    </citation>
    <scope>NUCLEOTIDE SEQUENCE [LARGE SCALE GENOMIC DNA]</scope>
    <source>
        <strain evidence="3">JCM 13929</strain>
    </source>
</reference>
<dbReference type="Proteomes" id="UP001500064">
    <property type="component" value="Unassembled WGS sequence"/>
</dbReference>
<feature type="region of interest" description="Disordered" evidence="1">
    <location>
        <begin position="1"/>
        <end position="48"/>
    </location>
</feature>
<keyword evidence="3" id="KW-1185">Reference proteome</keyword>
<protein>
    <submittedName>
        <fullName evidence="2">Uncharacterized protein</fullName>
    </submittedName>
</protein>
<evidence type="ECO:0000313" key="3">
    <source>
        <dbReference type="Proteomes" id="UP001500064"/>
    </source>
</evidence>
<proteinExistence type="predicted"/>
<dbReference type="EMBL" id="BAAAMU010000176">
    <property type="protein sequence ID" value="GAA1691160.1"/>
    <property type="molecule type" value="Genomic_DNA"/>
</dbReference>
<name>A0ABP4TNQ7_9ACTN</name>
<organism evidence="2 3">
    <name type="scientific">Nonomuraea maheshkhaliensis</name>
    <dbReference type="NCBI Taxonomy" id="419590"/>
    <lineage>
        <taxon>Bacteria</taxon>
        <taxon>Bacillati</taxon>
        <taxon>Actinomycetota</taxon>
        <taxon>Actinomycetes</taxon>
        <taxon>Streptosporangiales</taxon>
        <taxon>Streptosporangiaceae</taxon>
        <taxon>Nonomuraea</taxon>
    </lineage>
</organism>
<evidence type="ECO:0000256" key="1">
    <source>
        <dbReference type="SAM" id="MobiDB-lite"/>
    </source>
</evidence>
<evidence type="ECO:0000313" key="2">
    <source>
        <dbReference type="EMBL" id="GAA1691160.1"/>
    </source>
</evidence>
<gene>
    <name evidence="2" type="ORF">GCM10009733_104150</name>
</gene>
<accession>A0ABP4TNQ7</accession>